<evidence type="ECO:0000313" key="1">
    <source>
        <dbReference type="EMBL" id="NER29161.1"/>
    </source>
</evidence>
<comment type="caution">
    <text evidence="1">The sequence shown here is derived from an EMBL/GenBank/DDBJ whole genome shotgun (WGS) entry which is preliminary data.</text>
</comment>
<name>A0A6B3NHN9_9CYAN</name>
<accession>A0A6B3NHN9</accession>
<dbReference type="EMBL" id="JAAHFQ010000318">
    <property type="protein sequence ID" value="NER29161.1"/>
    <property type="molecule type" value="Genomic_DNA"/>
</dbReference>
<dbReference type="AlphaFoldDB" id="A0A6B3NHN9"/>
<protein>
    <submittedName>
        <fullName evidence="1">Uncharacterized protein</fullName>
    </submittedName>
</protein>
<proteinExistence type="predicted"/>
<organism evidence="1">
    <name type="scientific">Symploca sp. SIO1C4</name>
    <dbReference type="NCBI Taxonomy" id="2607765"/>
    <lineage>
        <taxon>Bacteria</taxon>
        <taxon>Bacillati</taxon>
        <taxon>Cyanobacteriota</taxon>
        <taxon>Cyanophyceae</taxon>
        <taxon>Coleofasciculales</taxon>
        <taxon>Coleofasciculaceae</taxon>
        <taxon>Symploca</taxon>
    </lineage>
</organism>
<sequence>MRNSLTEFRLAGEWIDAVRGQLISGRLCFNYLNDQIILLILDVRSQPCIHPDIQ</sequence>
<gene>
    <name evidence="1" type="ORF">F6J89_16380</name>
</gene>
<reference evidence="1" key="1">
    <citation type="submission" date="2019-11" db="EMBL/GenBank/DDBJ databases">
        <title>Genomic insights into an expanded diversity of filamentous marine cyanobacteria reveals the extraordinary biosynthetic potential of Moorea and Okeania.</title>
        <authorList>
            <person name="Ferreira Leao T."/>
            <person name="Wang M."/>
            <person name="Moss N."/>
            <person name="Da Silva R."/>
            <person name="Sanders J."/>
            <person name="Nurk S."/>
            <person name="Gurevich A."/>
            <person name="Humphrey G."/>
            <person name="Reher R."/>
            <person name="Zhu Q."/>
            <person name="Belda-Ferre P."/>
            <person name="Glukhov E."/>
            <person name="Rex R."/>
            <person name="Dorrestein P.C."/>
            <person name="Knight R."/>
            <person name="Pevzner P."/>
            <person name="Gerwick W.H."/>
            <person name="Gerwick L."/>
        </authorList>
    </citation>
    <scope>NUCLEOTIDE SEQUENCE</scope>
    <source>
        <strain evidence="1">SIO1C4</strain>
    </source>
</reference>